<reference evidence="2 3" key="1">
    <citation type="journal article" date="2024" name="G3 (Bethesda)">
        <title>Genome assembly of Hibiscus sabdariffa L. provides insights into metabolisms of medicinal natural products.</title>
        <authorList>
            <person name="Kim T."/>
        </authorList>
    </citation>
    <scope>NUCLEOTIDE SEQUENCE [LARGE SCALE GENOMIC DNA]</scope>
    <source>
        <strain evidence="2">TK-2024</strain>
        <tissue evidence="2">Old leaves</tissue>
    </source>
</reference>
<sequence>MEKIEIHSTRKGGDLKDVVDSQNEDQQISLTAQQAPTSREEITMKSMFDYLVSCRNHVDLQFDELQNLDDFQSAKNRSYVDSQFTALQNKVDSQYVELRKYVALQFVELLNQSDSQFTKICKEIATFRQEFITRKMDD</sequence>
<keyword evidence="3" id="KW-1185">Reference proteome</keyword>
<evidence type="ECO:0000256" key="1">
    <source>
        <dbReference type="SAM" id="MobiDB-lite"/>
    </source>
</evidence>
<feature type="region of interest" description="Disordered" evidence="1">
    <location>
        <begin position="1"/>
        <end position="36"/>
    </location>
</feature>
<accession>A0ABR2G1X5</accession>
<name>A0ABR2G1X5_9ROSI</name>
<gene>
    <name evidence="2" type="ORF">V6N12_045074</name>
</gene>
<evidence type="ECO:0000313" key="3">
    <source>
        <dbReference type="Proteomes" id="UP001472677"/>
    </source>
</evidence>
<dbReference type="Proteomes" id="UP001472677">
    <property type="component" value="Unassembled WGS sequence"/>
</dbReference>
<protein>
    <submittedName>
        <fullName evidence="2">Uncharacterized protein</fullName>
    </submittedName>
</protein>
<proteinExistence type="predicted"/>
<feature type="compositionally biased region" description="Polar residues" evidence="1">
    <location>
        <begin position="20"/>
        <end position="36"/>
    </location>
</feature>
<feature type="compositionally biased region" description="Basic and acidic residues" evidence="1">
    <location>
        <begin position="1"/>
        <end position="19"/>
    </location>
</feature>
<organism evidence="2 3">
    <name type="scientific">Hibiscus sabdariffa</name>
    <name type="common">roselle</name>
    <dbReference type="NCBI Taxonomy" id="183260"/>
    <lineage>
        <taxon>Eukaryota</taxon>
        <taxon>Viridiplantae</taxon>
        <taxon>Streptophyta</taxon>
        <taxon>Embryophyta</taxon>
        <taxon>Tracheophyta</taxon>
        <taxon>Spermatophyta</taxon>
        <taxon>Magnoliopsida</taxon>
        <taxon>eudicotyledons</taxon>
        <taxon>Gunneridae</taxon>
        <taxon>Pentapetalae</taxon>
        <taxon>rosids</taxon>
        <taxon>malvids</taxon>
        <taxon>Malvales</taxon>
        <taxon>Malvaceae</taxon>
        <taxon>Malvoideae</taxon>
        <taxon>Hibiscus</taxon>
    </lineage>
</organism>
<comment type="caution">
    <text evidence="2">The sequence shown here is derived from an EMBL/GenBank/DDBJ whole genome shotgun (WGS) entry which is preliminary data.</text>
</comment>
<dbReference type="EMBL" id="JBBPBM010000003">
    <property type="protein sequence ID" value="KAK8592983.1"/>
    <property type="molecule type" value="Genomic_DNA"/>
</dbReference>
<evidence type="ECO:0000313" key="2">
    <source>
        <dbReference type="EMBL" id="KAK8592983.1"/>
    </source>
</evidence>